<dbReference type="InterPro" id="IPR009081">
    <property type="entry name" value="PP-bd_ACP"/>
</dbReference>
<dbReference type="RefSeq" id="WP_113692881.1">
    <property type="nucleotide sequence ID" value="NZ_CP015163.1"/>
</dbReference>
<dbReference type="PROSITE" id="PS50075">
    <property type="entry name" value="CARRIER"/>
    <property type="match status" value="1"/>
</dbReference>
<dbReference type="Proteomes" id="UP000250434">
    <property type="component" value="Chromosome"/>
</dbReference>
<keyword evidence="3" id="KW-1185">Reference proteome</keyword>
<name>A0A344L6H1_9PSEU</name>
<evidence type="ECO:0000313" key="2">
    <source>
        <dbReference type="EMBL" id="AXB43645.1"/>
    </source>
</evidence>
<dbReference type="InterPro" id="IPR036736">
    <property type="entry name" value="ACP-like_sf"/>
</dbReference>
<gene>
    <name evidence="2" type="ORF">A4R43_14765</name>
</gene>
<feature type="domain" description="Carrier" evidence="1">
    <location>
        <begin position="1"/>
        <end position="82"/>
    </location>
</feature>
<reference evidence="2 3" key="1">
    <citation type="submission" date="2016-04" db="EMBL/GenBank/DDBJ databases">
        <title>Complete genome sequence and analysis of deep-sea sediment isolate, Amycolatopsis sp. WP1.</title>
        <authorList>
            <person name="Wang H."/>
            <person name="Chen S."/>
            <person name="Wu Q."/>
        </authorList>
    </citation>
    <scope>NUCLEOTIDE SEQUENCE [LARGE SCALE GENOMIC DNA]</scope>
    <source>
        <strain evidence="2 3">WP1</strain>
    </source>
</reference>
<dbReference type="EMBL" id="CP015163">
    <property type="protein sequence ID" value="AXB43645.1"/>
    <property type="molecule type" value="Genomic_DNA"/>
</dbReference>
<accession>A0A344L6H1</accession>
<sequence>MSTERILAEISEMIEVVLADYGTGDVEIGMDTRFTDDLEMESIDLVALAGQLEERYGGQVNFAEFIAGLELDEIIELTVGALVRHVEGSLVGAGR</sequence>
<evidence type="ECO:0000313" key="3">
    <source>
        <dbReference type="Proteomes" id="UP000250434"/>
    </source>
</evidence>
<evidence type="ECO:0000259" key="1">
    <source>
        <dbReference type="PROSITE" id="PS50075"/>
    </source>
</evidence>
<organism evidence="2 3">
    <name type="scientific">Amycolatopsis albispora</name>
    <dbReference type="NCBI Taxonomy" id="1804986"/>
    <lineage>
        <taxon>Bacteria</taxon>
        <taxon>Bacillati</taxon>
        <taxon>Actinomycetota</taxon>
        <taxon>Actinomycetes</taxon>
        <taxon>Pseudonocardiales</taxon>
        <taxon>Pseudonocardiaceae</taxon>
        <taxon>Amycolatopsis</taxon>
    </lineage>
</organism>
<protein>
    <submittedName>
        <fullName evidence="2">Acyl carrier protein</fullName>
    </submittedName>
</protein>
<dbReference type="KEGG" id="aab:A4R43_14765"/>
<dbReference type="Pfam" id="PF00550">
    <property type="entry name" value="PP-binding"/>
    <property type="match status" value="1"/>
</dbReference>
<dbReference type="SUPFAM" id="SSF47336">
    <property type="entry name" value="ACP-like"/>
    <property type="match status" value="1"/>
</dbReference>
<dbReference type="AlphaFoldDB" id="A0A344L6H1"/>
<proteinExistence type="predicted"/>
<dbReference type="Gene3D" id="1.10.1200.10">
    <property type="entry name" value="ACP-like"/>
    <property type="match status" value="1"/>
</dbReference>
<dbReference type="OrthoDB" id="3785691at2"/>